<evidence type="ECO:0000313" key="2">
    <source>
        <dbReference type="EMBL" id="PWS37997.1"/>
    </source>
</evidence>
<dbReference type="InterPro" id="IPR039373">
    <property type="entry name" value="Peptidase_M28B"/>
</dbReference>
<dbReference type="InterPro" id="IPR007484">
    <property type="entry name" value="Peptidase_M28"/>
</dbReference>
<sequence>MDAFERKLLDQVTLDAPWELVETFSRTVRTLPDEVNRSGEMIGERLRARGIPVTLHRPEIYLAVPLSASVEAGGVTHRAKPPTSSLPVPQGRTAPLVYLPANPAALRSYSRDIGKLFGGSIRDEAEARDRVAGKILLTEGFGNPAIASLVEEWGGLGVIAANPGVDVHWGTCTTIWGTPDLDDLPRKPKIPMATVNKASGEALRKVAEAGGSATIRSELLEGLFAQVVPEVRIPGTDGTDDFVLLHGHYDSWDVGVGDNATGNATLLEIARVLWANRAQLRRGVRICWWPGHSTGRYAGSTWYSDAFAIDLDEHCVAQVNCDSPGCRWATSFHDTTSMPETNALVTAAITEVVPDAVVKTKRPKQAGDYSFNNIGITSFYMLSSTMPDELRKEKGYYDVSGCGGNIAWHTENDTLEIADKDNLLRDMRIYLLSVLRVTQPELLPFEFTATAENFARTLARYAEAAGGLADLSPAIAATEEFRGAVATLQRDAAAGAVPAARANAVLKRLARLLVPLDFTTGPRFTHDPAYSTGSLPCLAAAAELKRHEGTMRGFAQTQLLRGRNRYVAALREATRLVRFADG</sequence>
<protein>
    <submittedName>
        <fullName evidence="2">Peptidase M28</fullName>
    </submittedName>
</protein>
<dbReference type="AlphaFoldDB" id="A0A317FIU2"/>
<name>A0A317FIU2_9PROT</name>
<organism evidence="2 3">
    <name type="scientific">Falsiroseomonas bella</name>
    <dbReference type="NCBI Taxonomy" id="2184016"/>
    <lineage>
        <taxon>Bacteria</taxon>
        <taxon>Pseudomonadati</taxon>
        <taxon>Pseudomonadota</taxon>
        <taxon>Alphaproteobacteria</taxon>
        <taxon>Acetobacterales</taxon>
        <taxon>Roseomonadaceae</taxon>
        <taxon>Falsiroseomonas</taxon>
    </lineage>
</organism>
<gene>
    <name evidence="2" type="ORF">DFH01_01405</name>
</gene>
<dbReference type="Pfam" id="PF04389">
    <property type="entry name" value="Peptidase_M28"/>
    <property type="match status" value="1"/>
</dbReference>
<evidence type="ECO:0000313" key="3">
    <source>
        <dbReference type="Proteomes" id="UP000245765"/>
    </source>
</evidence>
<keyword evidence="3" id="KW-1185">Reference proteome</keyword>
<reference evidence="3" key="1">
    <citation type="submission" date="2018-05" db="EMBL/GenBank/DDBJ databases">
        <authorList>
            <person name="Du Z."/>
            <person name="Wang X."/>
        </authorList>
    </citation>
    <scope>NUCLEOTIDE SEQUENCE [LARGE SCALE GENOMIC DNA]</scope>
    <source>
        <strain evidence="3">CQN31</strain>
    </source>
</reference>
<comment type="caution">
    <text evidence="2">The sequence shown here is derived from an EMBL/GenBank/DDBJ whole genome shotgun (WGS) entry which is preliminary data.</text>
</comment>
<accession>A0A317FIU2</accession>
<proteinExistence type="predicted"/>
<dbReference type="SUPFAM" id="SSF53187">
    <property type="entry name" value="Zn-dependent exopeptidases"/>
    <property type="match status" value="1"/>
</dbReference>
<evidence type="ECO:0000259" key="1">
    <source>
        <dbReference type="Pfam" id="PF04389"/>
    </source>
</evidence>
<dbReference type="RefSeq" id="WP_109868619.1">
    <property type="nucleotide sequence ID" value="NZ_QGNA01000001.1"/>
</dbReference>
<dbReference type="Gene3D" id="3.40.630.10">
    <property type="entry name" value="Zn peptidases"/>
    <property type="match status" value="1"/>
</dbReference>
<dbReference type="EMBL" id="QGNA01000001">
    <property type="protein sequence ID" value="PWS37997.1"/>
    <property type="molecule type" value="Genomic_DNA"/>
</dbReference>
<dbReference type="OrthoDB" id="9769665at2"/>
<dbReference type="PANTHER" id="PTHR10404:SF46">
    <property type="entry name" value="VACUOLAR PROTEIN SORTING-ASSOCIATED PROTEIN 70"/>
    <property type="match status" value="1"/>
</dbReference>
<dbReference type="PANTHER" id="PTHR10404">
    <property type="entry name" value="N-ACETYLATED-ALPHA-LINKED ACIDIC DIPEPTIDASE"/>
    <property type="match status" value="1"/>
</dbReference>
<dbReference type="Proteomes" id="UP000245765">
    <property type="component" value="Unassembled WGS sequence"/>
</dbReference>
<feature type="domain" description="Peptidase M28" evidence="1">
    <location>
        <begin position="232"/>
        <end position="425"/>
    </location>
</feature>
<dbReference type="Gene3D" id="3.50.30.30">
    <property type="match status" value="1"/>
</dbReference>